<accession>A0A401UUJ8</accession>
<keyword evidence="2 5" id="KW-0812">Transmembrane</keyword>
<gene>
    <name evidence="7" type="ORF">Ctaglu_48530</name>
</gene>
<reference evidence="7 8" key="1">
    <citation type="submission" date="2018-11" db="EMBL/GenBank/DDBJ databases">
        <title>Genome sequencing and assembly of Clostridium tagluense strain A121.</title>
        <authorList>
            <person name="Murakami T."/>
            <person name="Segawa T."/>
            <person name="Shcherbakova V.A."/>
            <person name="Mori H."/>
            <person name="Yoshimura Y."/>
        </authorList>
    </citation>
    <scope>NUCLEOTIDE SEQUENCE [LARGE SCALE GENOMIC DNA]</scope>
    <source>
        <strain evidence="7 8">A121</strain>
    </source>
</reference>
<evidence type="ECO:0000256" key="1">
    <source>
        <dbReference type="ARBA" id="ARBA00004141"/>
    </source>
</evidence>
<dbReference type="Pfam" id="PF13515">
    <property type="entry name" value="FUSC_2"/>
    <property type="match status" value="1"/>
</dbReference>
<protein>
    <recommendedName>
        <fullName evidence="6">Integral membrane bound transporter domain-containing protein</fullName>
    </recommendedName>
</protein>
<dbReference type="EMBL" id="BHYK01000072">
    <property type="protein sequence ID" value="GCD13230.1"/>
    <property type="molecule type" value="Genomic_DNA"/>
</dbReference>
<keyword evidence="3 5" id="KW-1133">Transmembrane helix</keyword>
<evidence type="ECO:0000256" key="2">
    <source>
        <dbReference type="ARBA" id="ARBA00022692"/>
    </source>
</evidence>
<feature type="domain" description="Integral membrane bound transporter" evidence="6">
    <location>
        <begin position="65"/>
        <end position="186"/>
    </location>
</feature>
<evidence type="ECO:0000259" key="6">
    <source>
        <dbReference type="Pfam" id="PF13515"/>
    </source>
</evidence>
<dbReference type="AlphaFoldDB" id="A0A401UUJ8"/>
<name>A0A401UUJ8_9CLOT</name>
<feature type="transmembrane region" description="Helical" evidence="5">
    <location>
        <begin position="169"/>
        <end position="187"/>
    </location>
</feature>
<evidence type="ECO:0000256" key="3">
    <source>
        <dbReference type="ARBA" id="ARBA00022989"/>
    </source>
</evidence>
<proteinExistence type="predicted"/>
<keyword evidence="8" id="KW-1185">Reference proteome</keyword>
<dbReference type="Proteomes" id="UP000287872">
    <property type="component" value="Unassembled WGS sequence"/>
</dbReference>
<organism evidence="7 8">
    <name type="scientific">Clostridium tagluense</name>
    <dbReference type="NCBI Taxonomy" id="360422"/>
    <lineage>
        <taxon>Bacteria</taxon>
        <taxon>Bacillati</taxon>
        <taxon>Bacillota</taxon>
        <taxon>Clostridia</taxon>
        <taxon>Eubacteriales</taxon>
        <taxon>Clostridiaceae</taxon>
        <taxon>Clostridium</taxon>
    </lineage>
</organism>
<evidence type="ECO:0000313" key="8">
    <source>
        <dbReference type="Proteomes" id="UP000287872"/>
    </source>
</evidence>
<comment type="subcellular location">
    <subcellularLocation>
        <location evidence="1">Membrane</location>
        <topology evidence="1">Multi-pass membrane protein</topology>
    </subcellularLocation>
</comment>
<evidence type="ECO:0000256" key="5">
    <source>
        <dbReference type="SAM" id="Phobius"/>
    </source>
</evidence>
<dbReference type="GO" id="GO:0016020">
    <property type="term" value="C:membrane"/>
    <property type="evidence" value="ECO:0007669"/>
    <property type="project" value="UniProtKB-SubCell"/>
</dbReference>
<feature type="transmembrane region" description="Helical" evidence="5">
    <location>
        <begin position="55"/>
        <end position="73"/>
    </location>
</feature>
<comment type="caution">
    <text evidence="7">The sequence shown here is derived from an EMBL/GenBank/DDBJ whole genome shotgun (WGS) entry which is preliminary data.</text>
</comment>
<sequence>MTIEKLPLRIIATVVGGILIVLAYYVPHKKQQEFPYNSLFEQLTSIKNDSLQFNFTLRMAVGVTVAMFVGNYFSFQKSMWISITVMSLTQPQLHQTNQRIKYRVFGTILGALIFVVLFNFLVPKNLSTYVLLFLSYIYTFIKEYKVQIVFITMNSLGAAMILYDMSVSVPMRISFILAGTVIAFIVNKGFCDKFAKKEEAVASEI</sequence>
<evidence type="ECO:0000256" key="4">
    <source>
        <dbReference type="ARBA" id="ARBA00023136"/>
    </source>
</evidence>
<keyword evidence="4 5" id="KW-0472">Membrane</keyword>
<feature type="transmembrane region" description="Helical" evidence="5">
    <location>
        <begin position="102"/>
        <end position="120"/>
    </location>
</feature>
<feature type="transmembrane region" description="Helical" evidence="5">
    <location>
        <begin position="7"/>
        <end position="26"/>
    </location>
</feature>
<dbReference type="InterPro" id="IPR049453">
    <property type="entry name" value="Memb_transporter_dom"/>
</dbReference>
<evidence type="ECO:0000313" key="7">
    <source>
        <dbReference type="EMBL" id="GCD13230.1"/>
    </source>
</evidence>